<comment type="similarity">
    <text evidence="5">Belongs to the UTP23/FCF1 family. FCF1 subfamily.</text>
</comment>
<dbReference type="EMBL" id="OD001786">
    <property type="protein sequence ID" value="CAD7403156.1"/>
    <property type="molecule type" value="Genomic_DNA"/>
</dbReference>
<dbReference type="SMART" id="SM00670">
    <property type="entry name" value="PINc"/>
    <property type="match status" value="1"/>
</dbReference>
<evidence type="ECO:0000256" key="2">
    <source>
        <dbReference type="ARBA" id="ARBA00022517"/>
    </source>
</evidence>
<dbReference type="CDD" id="cd09864">
    <property type="entry name" value="PIN_Fcf1-like"/>
    <property type="match status" value="1"/>
</dbReference>
<dbReference type="InterPro" id="IPR002716">
    <property type="entry name" value="PIN_dom"/>
</dbReference>
<dbReference type="Gene3D" id="3.40.50.1010">
    <property type="entry name" value="5'-nuclease"/>
    <property type="match status" value="1"/>
</dbReference>
<dbReference type="Pfam" id="PF04900">
    <property type="entry name" value="Fcf1"/>
    <property type="match status" value="1"/>
</dbReference>
<keyword evidence="4" id="KW-0539">Nucleus</keyword>
<accession>A0A7R9CX40</accession>
<protein>
    <recommendedName>
        <fullName evidence="6">PIN domain-containing protein</fullName>
    </recommendedName>
</protein>
<comment type="subcellular location">
    <subcellularLocation>
        <location evidence="1">Nucleus</location>
        <location evidence="1">Nucleolus</location>
    </subcellularLocation>
</comment>
<keyword evidence="2" id="KW-0690">Ribosome biogenesis</keyword>
<proteinExistence type="inferred from homology"/>
<evidence type="ECO:0000259" key="6">
    <source>
        <dbReference type="SMART" id="SM00670"/>
    </source>
</evidence>
<feature type="domain" description="PIN" evidence="6">
    <location>
        <begin position="10"/>
        <end position="132"/>
    </location>
</feature>
<dbReference type="PANTHER" id="PTHR12416">
    <property type="entry name" value="RRNA-PROCESSING PROTEIN UTP23 HOMOLOG"/>
    <property type="match status" value="1"/>
</dbReference>
<evidence type="ECO:0000256" key="3">
    <source>
        <dbReference type="ARBA" id="ARBA00022552"/>
    </source>
</evidence>
<dbReference type="GO" id="GO:0032040">
    <property type="term" value="C:small-subunit processome"/>
    <property type="evidence" value="ECO:0007669"/>
    <property type="project" value="InterPro"/>
</dbReference>
<dbReference type="GO" id="GO:0006364">
    <property type="term" value="P:rRNA processing"/>
    <property type="evidence" value="ECO:0007669"/>
    <property type="project" value="UniProtKB-KW"/>
</dbReference>
<gene>
    <name evidence="7" type="ORF">TPSB3V08_LOCUS3916</name>
</gene>
<dbReference type="InterPro" id="IPR029060">
    <property type="entry name" value="PIN-like_dom_sf"/>
</dbReference>
<evidence type="ECO:0000256" key="5">
    <source>
        <dbReference type="ARBA" id="ARBA00024026"/>
    </source>
</evidence>
<evidence type="ECO:0000313" key="7">
    <source>
        <dbReference type="EMBL" id="CAD7403156.1"/>
    </source>
</evidence>
<dbReference type="InterPro" id="IPR006984">
    <property type="entry name" value="Fcf1/UTP23"/>
</dbReference>
<organism evidence="7">
    <name type="scientific">Timema poppense</name>
    <name type="common">Walking stick</name>
    <dbReference type="NCBI Taxonomy" id="170557"/>
    <lineage>
        <taxon>Eukaryota</taxon>
        <taxon>Metazoa</taxon>
        <taxon>Ecdysozoa</taxon>
        <taxon>Arthropoda</taxon>
        <taxon>Hexapoda</taxon>
        <taxon>Insecta</taxon>
        <taxon>Pterygota</taxon>
        <taxon>Neoptera</taxon>
        <taxon>Polyneoptera</taxon>
        <taxon>Phasmatodea</taxon>
        <taxon>Timematodea</taxon>
        <taxon>Timematoidea</taxon>
        <taxon>Timematidae</taxon>
        <taxon>Timema</taxon>
    </lineage>
</organism>
<name>A0A7R9CX40_TIMPO</name>
<evidence type="ECO:0000256" key="1">
    <source>
        <dbReference type="ARBA" id="ARBA00004604"/>
    </source>
</evidence>
<dbReference type="AlphaFoldDB" id="A0A7R9CX40"/>
<sequence>MYNTQLGPPYHILVDTNFVNFSIKYKLDIIQNMMDCLYAKCIPYITDCVLGELEKLGQKYKVALKIIKDPRFERISCMHKGTYADDCLVQRVTQASTWIYQFFIVRSSRTISIRFSWHKSYIVATNDKDLKRRIRKIPGVPIMYIAHHRYTIERMPDAYGAPK</sequence>
<dbReference type="SUPFAM" id="SSF88723">
    <property type="entry name" value="PIN domain-like"/>
    <property type="match status" value="1"/>
</dbReference>
<keyword evidence="3" id="KW-0698">rRNA processing</keyword>
<dbReference type="InterPro" id="IPR037503">
    <property type="entry name" value="Fcf1_PIN"/>
</dbReference>
<reference evidence="7" key="1">
    <citation type="submission" date="2020-11" db="EMBL/GenBank/DDBJ databases">
        <authorList>
            <person name="Tran Van P."/>
        </authorList>
    </citation>
    <scope>NUCLEOTIDE SEQUENCE</scope>
</reference>
<evidence type="ECO:0000256" key="4">
    <source>
        <dbReference type="ARBA" id="ARBA00023242"/>
    </source>
</evidence>